<gene>
    <name evidence="1" type="ORF">A2W18_07155</name>
</gene>
<name>A0A1F6VI01_9PROT</name>
<reference evidence="1 2" key="1">
    <citation type="journal article" date="2016" name="Nat. Commun.">
        <title>Thousands of microbial genomes shed light on interconnected biogeochemical processes in an aquifer system.</title>
        <authorList>
            <person name="Anantharaman K."/>
            <person name="Brown C.T."/>
            <person name="Hug L.A."/>
            <person name="Sharon I."/>
            <person name="Castelle C.J."/>
            <person name="Probst A.J."/>
            <person name="Thomas B.C."/>
            <person name="Singh A."/>
            <person name="Wilkins M.J."/>
            <person name="Karaoz U."/>
            <person name="Brodie E.L."/>
            <person name="Williams K.H."/>
            <person name="Hubbard S.S."/>
            <person name="Banfield J.F."/>
        </authorList>
    </citation>
    <scope>NUCLEOTIDE SEQUENCE [LARGE SCALE GENOMIC DNA]</scope>
</reference>
<dbReference type="Proteomes" id="UP000179076">
    <property type="component" value="Unassembled WGS sequence"/>
</dbReference>
<evidence type="ECO:0000313" key="1">
    <source>
        <dbReference type="EMBL" id="OGI69270.1"/>
    </source>
</evidence>
<dbReference type="EMBL" id="MFSP01000023">
    <property type="protein sequence ID" value="OGI69270.1"/>
    <property type="molecule type" value="Genomic_DNA"/>
</dbReference>
<sequence length="71" mass="7943">MDWKKSSGGGVYAPNFPIRRENAARADVAYNIARVNMRESLTTRKQTCSFEVSLHTIRLSGIAPDMTTPEK</sequence>
<proteinExistence type="predicted"/>
<organism evidence="1 2">
    <name type="scientific">Candidatus Muproteobacteria bacterium RBG_16_60_9</name>
    <dbReference type="NCBI Taxonomy" id="1817755"/>
    <lineage>
        <taxon>Bacteria</taxon>
        <taxon>Pseudomonadati</taxon>
        <taxon>Pseudomonadota</taxon>
        <taxon>Candidatus Muproteobacteria</taxon>
    </lineage>
</organism>
<comment type="caution">
    <text evidence="1">The sequence shown here is derived from an EMBL/GenBank/DDBJ whole genome shotgun (WGS) entry which is preliminary data.</text>
</comment>
<dbReference type="AlphaFoldDB" id="A0A1F6VI01"/>
<protein>
    <submittedName>
        <fullName evidence="1">Uncharacterized protein</fullName>
    </submittedName>
</protein>
<accession>A0A1F6VI01</accession>
<evidence type="ECO:0000313" key="2">
    <source>
        <dbReference type="Proteomes" id="UP000179076"/>
    </source>
</evidence>